<proteinExistence type="predicted"/>
<dbReference type="Proteomes" id="UP000439903">
    <property type="component" value="Unassembled WGS sequence"/>
</dbReference>
<evidence type="ECO:0000313" key="2">
    <source>
        <dbReference type="EMBL" id="KAF0333068.1"/>
    </source>
</evidence>
<organism evidence="2 3">
    <name type="scientific">Gigaspora margarita</name>
    <dbReference type="NCBI Taxonomy" id="4874"/>
    <lineage>
        <taxon>Eukaryota</taxon>
        <taxon>Fungi</taxon>
        <taxon>Fungi incertae sedis</taxon>
        <taxon>Mucoromycota</taxon>
        <taxon>Glomeromycotina</taxon>
        <taxon>Glomeromycetes</taxon>
        <taxon>Diversisporales</taxon>
        <taxon>Gigasporaceae</taxon>
        <taxon>Gigaspora</taxon>
    </lineage>
</organism>
<gene>
    <name evidence="2" type="ORF">F8M41_017085</name>
</gene>
<feature type="compositionally biased region" description="Basic and acidic residues" evidence="1">
    <location>
        <begin position="120"/>
        <end position="136"/>
    </location>
</feature>
<keyword evidence="3" id="KW-1185">Reference proteome</keyword>
<dbReference type="AlphaFoldDB" id="A0A8H3ZVD1"/>
<accession>A0A8H3ZVD1</accession>
<comment type="caution">
    <text evidence="2">The sequence shown here is derived from an EMBL/GenBank/DDBJ whole genome shotgun (WGS) entry which is preliminary data.</text>
</comment>
<protein>
    <submittedName>
        <fullName evidence="2">Uncharacterized protein</fullName>
    </submittedName>
</protein>
<evidence type="ECO:0000313" key="3">
    <source>
        <dbReference type="Proteomes" id="UP000439903"/>
    </source>
</evidence>
<feature type="region of interest" description="Disordered" evidence="1">
    <location>
        <begin position="86"/>
        <end position="136"/>
    </location>
</feature>
<feature type="compositionally biased region" description="Basic and acidic residues" evidence="1">
    <location>
        <begin position="90"/>
        <end position="100"/>
    </location>
</feature>
<sequence>MDEVANAIKDTIHNRRKSDAMFIDAKRRLQRLYSNFDDTWRRPEIYQYFNELDLYHANKAYETRAMTNAVKDKTVLSDAHTQEFGNSYCKRPENIHDKGSKQRRINTQSDSDIEDEEVSDHEVQVSKEEIFAGRTS</sequence>
<evidence type="ECO:0000256" key="1">
    <source>
        <dbReference type="SAM" id="MobiDB-lite"/>
    </source>
</evidence>
<reference evidence="2 3" key="1">
    <citation type="journal article" date="2019" name="Environ. Microbiol.">
        <title>At the nexus of three kingdoms: the genome of the mycorrhizal fungus Gigaspora margarita provides insights into plant, endobacterial and fungal interactions.</title>
        <authorList>
            <person name="Venice F."/>
            <person name="Ghignone S."/>
            <person name="Salvioli di Fossalunga A."/>
            <person name="Amselem J."/>
            <person name="Novero M."/>
            <person name="Xianan X."/>
            <person name="Sedzielewska Toro K."/>
            <person name="Morin E."/>
            <person name="Lipzen A."/>
            <person name="Grigoriev I.V."/>
            <person name="Henrissat B."/>
            <person name="Martin F.M."/>
            <person name="Bonfante P."/>
        </authorList>
    </citation>
    <scope>NUCLEOTIDE SEQUENCE [LARGE SCALE GENOMIC DNA]</scope>
    <source>
        <strain evidence="2 3">BEG34</strain>
    </source>
</reference>
<dbReference type="EMBL" id="WTPW01003855">
    <property type="protein sequence ID" value="KAF0333068.1"/>
    <property type="molecule type" value="Genomic_DNA"/>
</dbReference>
<name>A0A8H3ZVD1_GIGMA</name>
<dbReference type="OrthoDB" id="2446969at2759"/>